<keyword evidence="2" id="KW-1185">Reference proteome</keyword>
<name>A0ACC7VCC7_9BACI</name>
<reference evidence="1" key="1">
    <citation type="submission" date="2019-11" db="EMBL/GenBank/DDBJ databases">
        <title>Genome sequences of 17 halophilic strains isolated from different environments.</title>
        <authorList>
            <person name="Furrow R.E."/>
        </authorList>
    </citation>
    <scope>NUCLEOTIDE SEQUENCE</scope>
    <source>
        <strain evidence="1">22510_22_Filter</strain>
    </source>
</reference>
<proteinExistence type="predicted"/>
<gene>
    <name evidence="1" type="ORF">GLW08_00680</name>
</gene>
<comment type="caution">
    <text evidence="1">The sequence shown here is derived from an EMBL/GenBank/DDBJ whole genome shotgun (WGS) entry which is preliminary data.</text>
</comment>
<evidence type="ECO:0000313" key="2">
    <source>
        <dbReference type="Proteomes" id="UP000466692"/>
    </source>
</evidence>
<evidence type="ECO:0000313" key="1">
    <source>
        <dbReference type="EMBL" id="MYL51844.1"/>
    </source>
</evidence>
<dbReference type="EMBL" id="WMEU01000001">
    <property type="protein sequence ID" value="MYL51844.1"/>
    <property type="molecule type" value="Genomic_DNA"/>
</dbReference>
<accession>A0ACC7VCC7</accession>
<organism evidence="1 2">
    <name type="scientific">Pontibacillus yanchengensis</name>
    <dbReference type="NCBI Taxonomy" id="462910"/>
    <lineage>
        <taxon>Bacteria</taxon>
        <taxon>Bacillati</taxon>
        <taxon>Bacillota</taxon>
        <taxon>Bacilli</taxon>
        <taxon>Bacillales</taxon>
        <taxon>Bacillaceae</taxon>
        <taxon>Pontibacillus</taxon>
    </lineage>
</organism>
<sequence length="70" mass="7911">MGYNTQIQLPNYINVYFTGTHVGTEEGEKLLHMNGIEPDYTVGPSIETIKEGEDEVINKALEVLEDKQKQ</sequence>
<protein>
    <submittedName>
        <fullName evidence="1">Uncharacterized protein</fullName>
    </submittedName>
</protein>
<dbReference type="Proteomes" id="UP000466692">
    <property type="component" value="Unassembled WGS sequence"/>
</dbReference>